<organism evidence="2 3">
    <name type="scientific">Dunaliella salina</name>
    <name type="common">Green alga</name>
    <name type="synonym">Protococcus salinus</name>
    <dbReference type="NCBI Taxonomy" id="3046"/>
    <lineage>
        <taxon>Eukaryota</taxon>
        <taxon>Viridiplantae</taxon>
        <taxon>Chlorophyta</taxon>
        <taxon>core chlorophytes</taxon>
        <taxon>Chlorophyceae</taxon>
        <taxon>CS clade</taxon>
        <taxon>Chlamydomonadales</taxon>
        <taxon>Dunaliellaceae</taxon>
        <taxon>Dunaliella</taxon>
    </lineage>
</organism>
<gene>
    <name evidence="2" type="ORF">DUNSADRAFT_17249</name>
</gene>
<accession>A0ABQ7H0A0</accession>
<name>A0ABQ7H0A0_DUNSA</name>
<reference evidence="2" key="1">
    <citation type="submission" date="2017-08" db="EMBL/GenBank/DDBJ databases">
        <authorList>
            <person name="Polle J.E."/>
            <person name="Barry K."/>
            <person name="Cushman J."/>
            <person name="Schmutz J."/>
            <person name="Tran D."/>
            <person name="Hathwaick L.T."/>
            <person name="Yim W.C."/>
            <person name="Jenkins J."/>
            <person name="Mckie-Krisberg Z.M."/>
            <person name="Prochnik S."/>
            <person name="Lindquist E."/>
            <person name="Dockter R.B."/>
            <person name="Adam C."/>
            <person name="Molina H."/>
            <person name="Bunkerborg J."/>
            <person name="Jin E."/>
            <person name="Buchheim M."/>
            <person name="Magnuson J."/>
        </authorList>
    </citation>
    <scope>NUCLEOTIDE SEQUENCE</scope>
    <source>
        <strain evidence="2">CCAP 19/18</strain>
    </source>
</reference>
<feature type="transmembrane region" description="Helical" evidence="1">
    <location>
        <begin position="132"/>
        <end position="153"/>
    </location>
</feature>
<keyword evidence="1" id="KW-0812">Transmembrane</keyword>
<dbReference type="EMBL" id="MU069518">
    <property type="protein sequence ID" value="KAF5840280.1"/>
    <property type="molecule type" value="Genomic_DNA"/>
</dbReference>
<feature type="transmembrane region" description="Helical" evidence="1">
    <location>
        <begin position="99"/>
        <end position="120"/>
    </location>
</feature>
<keyword evidence="3" id="KW-1185">Reference proteome</keyword>
<keyword evidence="1" id="KW-1133">Transmembrane helix</keyword>
<sequence length="194" mass="21468">MLVTFLALLPALVYILAVVRIKEGHIVFLYQTTMTLTVVRLLFYLTLPGSSGPEHMYGLDILCLLFAAASAALLCYKAARQRIDDYVMSVFTSAGGSTWRRWIKIVLIYIGFCPLLLLILGYDTEGCCPEMAILGASYLTMYAMVCAICNAFESSRKTIKNAADAHAATRGELDGYMNEAAPEEERQSLRESLI</sequence>
<proteinExistence type="predicted"/>
<keyword evidence="1" id="KW-0472">Membrane</keyword>
<comment type="caution">
    <text evidence="2">The sequence shown here is derived from an EMBL/GenBank/DDBJ whole genome shotgun (WGS) entry which is preliminary data.</text>
</comment>
<dbReference type="Proteomes" id="UP000815325">
    <property type="component" value="Unassembled WGS sequence"/>
</dbReference>
<evidence type="ECO:0000313" key="3">
    <source>
        <dbReference type="Proteomes" id="UP000815325"/>
    </source>
</evidence>
<evidence type="ECO:0000313" key="2">
    <source>
        <dbReference type="EMBL" id="KAF5840279.1"/>
    </source>
</evidence>
<feature type="transmembrane region" description="Helical" evidence="1">
    <location>
        <begin position="27"/>
        <end position="47"/>
    </location>
</feature>
<reference evidence="2" key="2">
    <citation type="submission" date="2020-06" db="EMBL/GenBank/DDBJ databases">
        <authorList>
            <consortium name="DOE Joint Genome Institute"/>
            <person name="Calhoun S."/>
            <person name="Polle J.E."/>
            <person name="Mckie-Krisberg Z."/>
            <person name="Prochnik S."/>
            <person name="Neofotis P."/>
            <person name="Yim W.C."/>
            <person name="Hathwaik L.T."/>
            <person name="Jenkins J."/>
            <person name="Molina H."/>
            <person name="Bunkenborg J."/>
            <person name="Grigoriev I.V."/>
            <person name="Barry K."/>
            <person name="Schmutz J."/>
            <person name="Jin E."/>
            <person name="Cushman J.C."/>
            <person name="Magnuson J.K."/>
        </authorList>
    </citation>
    <scope>NUCLEOTIDE SEQUENCE</scope>
    <source>
        <strain evidence="2">CCAP 19/18</strain>
    </source>
</reference>
<evidence type="ECO:0000256" key="1">
    <source>
        <dbReference type="SAM" id="Phobius"/>
    </source>
</evidence>
<dbReference type="EMBL" id="MU069518">
    <property type="protein sequence ID" value="KAF5840279.1"/>
    <property type="molecule type" value="Genomic_DNA"/>
</dbReference>
<feature type="transmembrane region" description="Helical" evidence="1">
    <location>
        <begin position="59"/>
        <end position="79"/>
    </location>
</feature>
<protein>
    <submittedName>
        <fullName evidence="2">Uncharacterized protein</fullName>
    </submittedName>
</protein>